<reference evidence="2 3" key="1">
    <citation type="journal article" date="2011" name="Nature">
        <title>A high-resolution map of human evolutionary constraint using 29 mammals.</title>
        <authorList>
            <person name="Lindblad-Toh K."/>
            <person name="Garber M."/>
            <person name="Zuk O."/>
            <person name="Lin M.F."/>
            <person name="Parker B.J."/>
            <person name="Washietl S."/>
            <person name="Kheradpour P."/>
            <person name="Ernst J."/>
            <person name="Jordan G."/>
            <person name="Mauceli E."/>
            <person name="Ward L.D."/>
            <person name="Lowe C.B."/>
            <person name="Holloway A.K."/>
            <person name="Clamp M."/>
            <person name="Gnerre S."/>
            <person name="Alfoldi J."/>
            <person name="Beal K."/>
            <person name="Chang J."/>
            <person name="Clawson H."/>
            <person name="Cuff J."/>
            <person name="Di Palma F."/>
            <person name="Fitzgerald S."/>
            <person name="Flicek P."/>
            <person name="Guttman M."/>
            <person name="Hubisz M.J."/>
            <person name="Jaffe D.B."/>
            <person name="Jungreis I."/>
            <person name="Kent W.J."/>
            <person name="Kostka D."/>
            <person name="Lara M."/>
            <person name="Martins A.L."/>
            <person name="Massingham T."/>
            <person name="Moltke I."/>
            <person name="Raney B.J."/>
            <person name="Rasmussen M.D."/>
            <person name="Robinson J."/>
            <person name="Stark A."/>
            <person name="Vilella A.J."/>
            <person name="Wen J."/>
            <person name="Xie X."/>
            <person name="Zody M.C."/>
            <person name="Baldwin J."/>
            <person name="Bloom T."/>
            <person name="Chin C.W."/>
            <person name="Heiman D."/>
            <person name="Nicol R."/>
            <person name="Nusbaum C."/>
            <person name="Young S."/>
            <person name="Wilkinson J."/>
            <person name="Worley K.C."/>
            <person name="Kovar C.L."/>
            <person name="Muzny D.M."/>
            <person name="Gibbs R.A."/>
            <person name="Cree A."/>
            <person name="Dihn H.H."/>
            <person name="Fowler G."/>
            <person name="Jhangiani S."/>
            <person name="Joshi V."/>
            <person name="Lee S."/>
            <person name="Lewis L.R."/>
            <person name="Nazareth L.V."/>
            <person name="Okwuonu G."/>
            <person name="Santibanez J."/>
            <person name="Warren W.C."/>
            <person name="Mardis E.R."/>
            <person name="Weinstock G.M."/>
            <person name="Wilson R.K."/>
            <person name="Delehaunty K."/>
            <person name="Dooling D."/>
            <person name="Fronik C."/>
            <person name="Fulton L."/>
            <person name="Fulton B."/>
            <person name="Graves T."/>
            <person name="Minx P."/>
            <person name="Sodergren E."/>
            <person name="Birney E."/>
            <person name="Margulies E.H."/>
            <person name="Herrero J."/>
            <person name="Green E.D."/>
            <person name="Haussler D."/>
            <person name="Siepel A."/>
            <person name="Goldman N."/>
            <person name="Pollard K.S."/>
            <person name="Pedersen J.S."/>
            <person name="Lander E.S."/>
            <person name="Kellis M."/>
        </authorList>
    </citation>
    <scope>NUCLEOTIDE SEQUENCE [LARGE SCALE GENOMIC DNA]</scope>
    <source>
        <strain evidence="2 3">Thorbecke inbred</strain>
    </source>
</reference>
<gene>
    <name evidence="2" type="primary">LOC103349280</name>
</gene>
<dbReference type="EMBL" id="AAGW02009446">
    <property type="status" value="NOT_ANNOTATED_CDS"/>
    <property type="molecule type" value="Genomic_DNA"/>
</dbReference>
<protein>
    <submittedName>
        <fullName evidence="2">Uncharacterized protein</fullName>
    </submittedName>
</protein>
<feature type="compositionally biased region" description="Polar residues" evidence="1">
    <location>
        <begin position="81"/>
        <end position="90"/>
    </location>
</feature>
<accession>A0A5F9C3L9</accession>
<evidence type="ECO:0000313" key="3">
    <source>
        <dbReference type="Proteomes" id="UP000001811"/>
    </source>
</evidence>
<reference evidence="2" key="3">
    <citation type="submission" date="2025-09" db="UniProtKB">
        <authorList>
            <consortium name="Ensembl"/>
        </authorList>
    </citation>
    <scope>IDENTIFICATION</scope>
    <source>
        <strain evidence="2">Thorbecke</strain>
    </source>
</reference>
<dbReference type="AlphaFoldDB" id="A0A5F9C3L9"/>
<evidence type="ECO:0000313" key="2">
    <source>
        <dbReference type="Ensembl" id="ENSOCUP00000027659.1"/>
    </source>
</evidence>
<sequence length="419" mass="46174">MASLHDPGPPGDRAHCLLVHSASNSSVLNPTQEDTLAPQPQPGNSGPGVQGEQQPGESEAQEEIAPGDIKYRLEPLAKAPLQTQPPSSCSRFHKPQGSPFRTAYGFESGKPWKAEPTPSRGEQPSRPGDHSMTTAHQVSVHSQPLGQSVLPVHIQGQKVAPAARPGHGENVSLHQSDLQAPRWRQIVAPDPDKSTRGIEPREQLPSCRAAVREGAREQPCLLRLSKYIQYARRNMACGWQPTAHLYQEPRPPRLETAMLGGSNTARLAVDPVTRVSPLPPPRHLVKTLKGKWPSHILGVFKAKFQTETTSKPFSQDWGAQPQVRCGPRDRGHENPPAPAEVGATTRTAYLPLFSERVKLCKPKINSDKLEPGDLSPEHRPVQLPEIRFPKYLCLENRRAGERAFPNILRRSAQFRTHIS</sequence>
<reference evidence="2" key="2">
    <citation type="submission" date="2025-08" db="UniProtKB">
        <authorList>
            <consortium name="Ensembl"/>
        </authorList>
    </citation>
    <scope>IDENTIFICATION</scope>
    <source>
        <strain evidence="2">Thorbecke</strain>
    </source>
</reference>
<dbReference type="Ensembl" id="ENSOCUT00000048322.1">
    <property type="protein sequence ID" value="ENSOCUP00000027659.1"/>
    <property type="gene ID" value="ENSOCUG00000031805.1"/>
</dbReference>
<organism evidence="2 3">
    <name type="scientific">Oryctolagus cuniculus</name>
    <name type="common">Rabbit</name>
    <dbReference type="NCBI Taxonomy" id="9986"/>
    <lineage>
        <taxon>Eukaryota</taxon>
        <taxon>Metazoa</taxon>
        <taxon>Chordata</taxon>
        <taxon>Craniata</taxon>
        <taxon>Vertebrata</taxon>
        <taxon>Euteleostomi</taxon>
        <taxon>Mammalia</taxon>
        <taxon>Eutheria</taxon>
        <taxon>Euarchontoglires</taxon>
        <taxon>Glires</taxon>
        <taxon>Lagomorpha</taxon>
        <taxon>Leporidae</taxon>
        <taxon>Oryctolagus</taxon>
    </lineage>
</organism>
<dbReference type="OrthoDB" id="9973968at2759"/>
<feature type="region of interest" description="Disordered" evidence="1">
    <location>
        <begin position="21"/>
        <end position="137"/>
    </location>
</feature>
<dbReference type="Proteomes" id="UP000001811">
    <property type="component" value="Chromosome 1"/>
</dbReference>
<dbReference type="RefSeq" id="XP_069921198.1">
    <property type="nucleotide sequence ID" value="XM_070065097.1"/>
</dbReference>
<name>A0A5F9C3L9_RABIT</name>
<dbReference type="KEGG" id="ocu:103349280"/>
<dbReference type="InParanoid" id="A0A5F9C3L9"/>
<feature type="compositionally biased region" description="Polar residues" evidence="1">
    <location>
        <begin position="21"/>
        <end position="34"/>
    </location>
</feature>
<feature type="region of interest" description="Disordered" evidence="1">
    <location>
        <begin position="311"/>
        <end position="341"/>
    </location>
</feature>
<keyword evidence="3" id="KW-1185">Reference proteome</keyword>
<dbReference type="RefSeq" id="XP_008259211.1">
    <property type="nucleotide sequence ID" value="XM_008260989.4"/>
</dbReference>
<dbReference type="GeneID" id="103349280"/>
<dbReference type="Bgee" id="ENSOCUG00000031805">
    <property type="expression patterns" value="Expressed in testis and 6 other cell types or tissues"/>
</dbReference>
<dbReference type="GeneTree" id="ENSGT00520000058142"/>
<proteinExistence type="predicted"/>
<evidence type="ECO:0000256" key="1">
    <source>
        <dbReference type="SAM" id="MobiDB-lite"/>
    </source>
</evidence>